<dbReference type="PANTHER" id="PTHR35518:SF2">
    <property type="entry name" value="MAINTENANCE OF TELOMERE CAPPING PROTEIN 6"/>
    <property type="match status" value="1"/>
</dbReference>
<evidence type="ECO:0000256" key="3">
    <source>
        <dbReference type="ARBA" id="ARBA00022729"/>
    </source>
</evidence>
<evidence type="ECO:0000256" key="2">
    <source>
        <dbReference type="ARBA" id="ARBA00022692"/>
    </source>
</evidence>
<keyword evidence="13" id="KW-1185">Reference proteome</keyword>
<evidence type="ECO:0000256" key="8">
    <source>
        <dbReference type="ARBA" id="ARBA00038159"/>
    </source>
</evidence>
<evidence type="ECO:0000256" key="4">
    <source>
        <dbReference type="ARBA" id="ARBA00022989"/>
    </source>
</evidence>
<evidence type="ECO:0000256" key="9">
    <source>
        <dbReference type="ARBA" id="ARBA00039865"/>
    </source>
</evidence>
<protein>
    <recommendedName>
        <fullName evidence="9">Maintenance of telomere capping protein 6</fullName>
    </recommendedName>
</protein>
<comment type="similarity">
    <text evidence="8">Belongs to the MTC6 family.</text>
</comment>
<organism evidence="12 13">
    <name type="scientific">Mucor plumbeus</name>
    <dbReference type="NCBI Taxonomy" id="97098"/>
    <lineage>
        <taxon>Eukaryota</taxon>
        <taxon>Fungi</taxon>
        <taxon>Fungi incertae sedis</taxon>
        <taxon>Mucoromycota</taxon>
        <taxon>Mucoromycotina</taxon>
        <taxon>Mucoromycetes</taxon>
        <taxon>Mucorales</taxon>
        <taxon>Mucorineae</taxon>
        <taxon>Mucoraceae</taxon>
        <taxon>Mucor</taxon>
    </lineage>
</organism>
<dbReference type="InterPro" id="IPR057530">
    <property type="entry name" value="TIM-barrel_MTC6"/>
</dbReference>
<evidence type="ECO:0000256" key="1">
    <source>
        <dbReference type="ARBA" id="ARBA00004479"/>
    </source>
</evidence>
<dbReference type="InterPro" id="IPR016187">
    <property type="entry name" value="CTDL_fold"/>
</dbReference>
<feature type="domain" description="MTC6 partial TIM-barrel" evidence="11">
    <location>
        <begin position="27"/>
        <end position="342"/>
    </location>
</feature>
<comment type="function">
    <text evidence="7">May be involved in telomere capping.</text>
</comment>
<comment type="caution">
    <text evidence="12">The sequence shown here is derived from an EMBL/GenBank/DDBJ whole genome shotgun (WGS) entry which is preliminary data.</text>
</comment>
<feature type="transmembrane region" description="Helical" evidence="10">
    <location>
        <begin position="490"/>
        <end position="512"/>
    </location>
</feature>
<evidence type="ECO:0000256" key="7">
    <source>
        <dbReference type="ARBA" id="ARBA00037703"/>
    </source>
</evidence>
<dbReference type="EMBL" id="JAEPRC010000350">
    <property type="protein sequence ID" value="KAG2199470.1"/>
    <property type="molecule type" value="Genomic_DNA"/>
</dbReference>
<dbReference type="OrthoDB" id="5573651at2759"/>
<keyword evidence="2 10" id="KW-0812">Transmembrane</keyword>
<keyword evidence="3" id="KW-0732">Signal</keyword>
<feature type="non-terminal residue" evidence="12">
    <location>
        <position position="1"/>
    </location>
</feature>
<keyword evidence="5 10" id="KW-0472">Membrane</keyword>
<gene>
    <name evidence="12" type="ORF">INT46_009334</name>
</gene>
<name>A0A8H7QX64_9FUNG</name>
<sequence>TTWPIYNQISSPYTYLGDTPYQNITFNSPNITTAMRIQRDIAMNITIDQLIWPALELSTAFFGKDFSAQRISQVDNVLIMGYKRLVVDLYWDPIDLDWQLCPLSTHYKGTVLASGDLSLLNGYICAPKFKFSNFLDTVNDYLVSTEMSRSALKTDLVFLILNLHSLDSSSSTSPTNDATKTDSNLGQIIQKAITHNTALLPRIYTPSNLTVDRTNISASFYAHGREPYFPIIRQQAAQIAWPQWLYLIEKKVQLIVGYGTIPTTGNTTFRLTMFDNNTIFSSESIGGLMNTTDTNCAQDGSWASVGDDKTPFSYESALNLKKKTECGYSPYFTQSNYSDSFSMYSAVDSGHLADNVLSTIWSWDVNEPKDSEELRCAAIKKSNGRWEANDCTDKYRAACRRADNPSAWILTENTLTYDRSLSSCPENYIFDAPRVPRQNTILLNLMVAENVTEEKVWININLAYNVRACWVIGRYGTCWWSSDSGEEYSFLIRTSIVGGVIILILVGFFTWVKCARLWRNRNSKSRKAMVKAMLARREYVTIPA</sequence>
<comment type="subcellular location">
    <subcellularLocation>
        <location evidence="1">Membrane</location>
        <topology evidence="1">Single-pass type I membrane protein</topology>
    </subcellularLocation>
</comment>
<dbReference type="SUPFAM" id="SSF56436">
    <property type="entry name" value="C-type lectin-like"/>
    <property type="match status" value="1"/>
</dbReference>
<reference evidence="12" key="1">
    <citation type="submission" date="2020-12" db="EMBL/GenBank/DDBJ databases">
        <title>Metabolic potential, ecology and presence of endohyphal bacteria is reflected in genomic diversity of Mucoromycotina.</title>
        <authorList>
            <person name="Muszewska A."/>
            <person name="Okrasinska A."/>
            <person name="Steczkiewicz K."/>
            <person name="Drgas O."/>
            <person name="Orlowska M."/>
            <person name="Perlinska-Lenart U."/>
            <person name="Aleksandrzak-Piekarczyk T."/>
            <person name="Szatraj K."/>
            <person name="Zielenkiewicz U."/>
            <person name="Pilsyk S."/>
            <person name="Malc E."/>
            <person name="Mieczkowski P."/>
            <person name="Kruszewska J.S."/>
            <person name="Biernat P."/>
            <person name="Pawlowska J."/>
        </authorList>
    </citation>
    <scope>NUCLEOTIDE SEQUENCE</scope>
    <source>
        <strain evidence="12">CBS 226.32</strain>
    </source>
</reference>
<dbReference type="Pfam" id="PF25506">
    <property type="entry name" value="TIM-barrel_MTC6"/>
    <property type="match status" value="1"/>
</dbReference>
<evidence type="ECO:0000313" key="12">
    <source>
        <dbReference type="EMBL" id="KAG2199470.1"/>
    </source>
</evidence>
<evidence type="ECO:0000256" key="10">
    <source>
        <dbReference type="SAM" id="Phobius"/>
    </source>
</evidence>
<dbReference type="Proteomes" id="UP000650833">
    <property type="component" value="Unassembled WGS sequence"/>
</dbReference>
<evidence type="ECO:0000313" key="13">
    <source>
        <dbReference type="Proteomes" id="UP000650833"/>
    </source>
</evidence>
<keyword evidence="4 10" id="KW-1133">Transmembrane helix</keyword>
<dbReference type="AlphaFoldDB" id="A0A8H7QX64"/>
<evidence type="ECO:0000256" key="5">
    <source>
        <dbReference type="ARBA" id="ARBA00023136"/>
    </source>
</evidence>
<dbReference type="InterPro" id="IPR051008">
    <property type="entry name" value="Telomere_Capping_Maintenance"/>
</dbReference>
<proteinExistence type="inferred from homology"/>
<evidence type="ECO:0000259" key="11">
    <source>
        <dbReference type="Pfam" id="PF25506"/>
    </source>
</evidence>
<dbReference type="GO" id="GO:0016020">
    <property type="term" value="C:membrane"/>
    <property type="evidence" value="ECO:0007669"/>
    <property type="project" value="UniProtKB-SubCell"/>
</dbReference>
<evidence type="ECO:0000256" key="6">
    <source>
        <dbReference type="ARBA" id="ARBA00023180"/>
    </source>
</evidence>
<dbReference type="PANTHER" id="PTHR35518">
    <property type="entry name" value="MAINTENANCE OF TELOMOERE CAPPING"/>
    <property type="match status" value="1"/>
</dbReference>
<keyword evidence="6" id="KW-0325">Glycoprotein</keyword>
<accession>A0A8H7QX64</accession>